<accession>A0A2W5QZL8</accession>
<name>A0A2W5QZL8_ANCNO</name>
<dbReference type="EMBL" id="QFQD01000030">
    <property type="protein sequence ID" value="PZQ82676.1"/>
    <property type="molecule type" value="Genomic_DNA"/>
</dbReference>
<protein>
    <submittedName>
        <fullName evidence="1">Uncharacterized protein</fullName>
    </submittedName>
</protein>
<proteinExistence type="predicted"/>
<organism evidence="1 2">
    <name type="scientific">Ancylobacter novellus</name>
    <name type="common">Thiobacillus novellus</name>
    <dbReference type="NCBI Taxonomy" id="921"/>
    <lineage>
        <taxon>Bacteria</taxon>
        <taxon>Pseudomonadati</taxon>
        <taxon>Pseudomonadota</taxon>
        <taxon>Alphaproteobacteria</taxon>
        <taxon>Hyphomicrobiales</taxon>
        <taxon>Xanthobacteraceae</taxon>
        <taxon>Ancylobacter</taxon>
    </lineage>
</organism>
<sequence>MLARTPRPDVFIRRRPWQRVVPVVRAMDRRGHPEWDIASRLRISRAYVRRALKAGGGIWSPSEWARMRAALMEAGNA</sequence>
<evidence type="ECO:0000313" key="1">
    <source>
        <dbReference type="EMBL" id="PZQ82676.1"/>
    </source>
</evidence>
<comment type="caution">
    <text evidence="1">The sequence shown here is derived from an EMBL/GenBank/DDBJ whole genome shotgun (WGS) entry which is preliminary data.</text>
</comment>
<evidence type="ECO:0000313" key="2">
    <source>
        <dbReference type="Proteomes" id="UP000248887"/>
    </source>
</evidence>
<dbReference type="AlphaFoldDB" id="A0A2W5QZL8"/>
<gene>
    <name evidence="1" type="ORF">DI549_10885</name>
</gene>
<dbReference type="Proteomes" id="UP000248887">
    <property type="component" value="Unassembled WGS sequence"/>
</dbReference>
<reference evidence="1 2" key="1">
    <citation type="submission" date="2017-08" db="EMBL/GenBank/DDBJ databases">
        <title>Infants hospitalized years apart are colonized by the same room-sourced microbial strains.</title>
        <authorList>
            <person name="Brooks B."/>
            <person name="Olm M.R."/>
            <person name="Firek B.A."/>
            <person name="Baker R."/>
            <person name="Thomas B.C."/>
            <person name="Morowitz M.J."/>
            <person name="Banfield J.F."/>
        </authorList>
    </citation>
    <scope>NUCLEOTIDE SEQUENCE [LARGE SCALE GENOMIC DNA]</scope>
    <source>
        <strain evidence="1">S2_005_001_R2_27</strain>
    </source>
</reference>